<feature type="transmembrane region" description="Helical" evidence="2">
    <location>
        <begin position="182"/>
        <end position="200"/>
    </location>
</feature>
<sequence length="263" mass="27481">MTTPRPEPHIAVATAKSVRLGVLLAAVGGFLDAYTYVTRGGVFAGAQTGNVVLLGVDIAGGRWIDALAFLPPLAAFVLGVATAEFIALPAVAKVVRRPVRAVLVFEIVVVLVVGFLPATVPDAVVSVILAHVAGVQVTTFRVLVDSPFNTTMTTGNLRSMAMAAFHRVVDHDREAGTRARRFGAVISGFLGGALLGAAAVELFGLRAIWVVALMLTIALALFVFDERTPRSLHPKSQSPNRSGAMDSKTSPGPGLPSADEPPR</sequence>
<dbReference type="Proteomes" id="UP001081071">
    <property type="component" value="Unassembled WGS sequence"/>
</dbReference>
<feature type="transmembrane region" description="Helical" evidence="2">
    <location>
        <begin position="20"/>
        <end position="37"/>
    </location>
</feature>
<keyword evidence="4" id="KW-1185">Reference proteome</keyword>
<gene>
    <name evidence="3" type="ORF">O4220_25820</name>
</gene>
<organism evidence="3 4">
    <name type="scientific">Rhodococcus ruber</name>
    <dbReference type="NCBI Taxonomy" id="1830"/>
    <lineage>
        <taxon>Bacteria</taxon>
        <taxon>Bacillati</taxon>
        <taxon>Actinomycetota</taxon>
        <taxon>Actinomycetes</taxon>
        <taxon>Mycobacteriales</taxon>
        <taxon>Nocardiaceae</taxon>
        <taxon>Rhodococcus</taxon>
    </lineage>
</organism>
<keyword evidence="2" id="KW-0812">Transmembrane</keyword>
<proteinExistence type="predicted"/>
<dbReference type="InterPro" id="IPR010699">
    <property type="entry name" value="DUF1275"/>
</dbReference>
<keyword evidence="2" id="KW-0472">Membrane</keyword>
<dbReference type="RefSeq" id="WP_269608401.1">
    <property type="nucleotide sequence ID" value="NZ_JAPWIJ010000016.1"/>
</dbReference>
<accession>A0ABT4MLT4</accession>
<feature type="transmembrane region" description="Helical" evidence="2">
    <location>
        <begin position="124"/>
        <end position="144"/>
    </location>
</feature>
<comment type="caution">
    <text evidence="3">The sequence shown here is derived from an EMBL/GenBank/DDBJ whole genome shotgun (WGS) entry which is preliminary data.</text>
</comment>
<feature type="transmembrane region" description="Helical" evidence="2">
    <location>
        <begin position="73"/>
        <end position="92"/>
    </location>
</feature>
<protein>
    <submittedName>
        <fullName evidence="3">YoaK family protein</fullName>
    </submittedName>
</protein>
<evidence type="ECO:0000313" key="4">
    <source>
        <dbReference type="Proteomes" id="UP001081071"/>
    </source>
</evidence>
<evidence type="ECO:0000256" key="2">
    <source>
        <dbReference type="SAM" id="Phobius"/>
    </source>
</evidence>
<feature type="transmembrane region" description="Helical" evidence="2">
    <location>
        <begin position="206"/>
        <end position="224"/>
    </location>
</feature>
<dbReference type="Pfam" id="PF06912">
    <property type="entry name" value="DUF1275"/>
    <property type="match status" value="1"/>
</dbReference>
<name>A0ABT4MLT4_9NOCA</name>
<dbReference type="EMBL" id="JAPWIJ010000016">
    <property type="protein sequence ID" value="MCZ4521953.1"/>
    <property type="molecule type" value="Genomic_DNA"/>
</dbReference>
<dbReference type="PANTHER" id="PTHR37314">
    <property type="entry name" value="SLR0142 PROTEIN"/>
    <property type="match status" value="1"/>
</dbReference>
<keyword evidence="2" id="KW-1133">Transmembrane helix</keyword>
<feature type="transmembrane region" description="Helical" evidence="2">
    <location>
        <begin position="99"/>
        <end position="118"/>
    </location>
</feature>
<feature type="region of interest" description="Disordered" evidence="1">
    <location>
        <begin position="230"/>
        <end position="263"/>
    </location>
</feature>
<dbReference type="PANTHER" id="PTHR37314:SF4">
    <property type="entry name" value="UPF0700 TRANSMEMBRANE PROTEIN YOAK"/>
    <property type="match status" value="1"/>
</dbReference>
<reference evidence="3" key="1">
    <citation type="submission" date="2022-12" db="EMBL/GenBank/DDBJ databases">
        <authorList>
            <person name="Krivoruchko A.V."/>
            <person name="Elkin A."/>
        </authorList>
    </citation>
    <scope>NUCLEOTIDE SEQUENCE</scope>
    <source>
        <strain evidence="3">IEGM 1391</strain>
    </source>
</reference>
<evidence type="ECO:0000313" key="3">
    <source>
        <dbReference type="EMBL" id="MCZ4521953.1"/>
    </source>
</evidence>
<evidence type="ECO:0000256" key="1">
    <source>
        <dbReference type="SAM" id="MobiDB-lite"/>
    </source>
</evidence>